<dbReference type="SUPFAM" id="SSF52540">
    <property type="entry name" value="P-loop containing nucleoside triphosphate hydrolases"/>
    <property type="match status" value="2"/>
</dbReference>
<dbReference type="InterPro" id="IPR011527">
    <property type="entry name" value="ABC1_TM_dom"/>
</dbReference>
<feature type="transmembrane region" description="Helical" evidence="10">
    <location>
        <begin position="30"/>
        <end position="50"/>
    </location>
</feature>
<proteinExistence type="predicted"/>
<feature type="transmembrane region" description="Helical" evidence="10">
    <location>
        <begin position="318"/>
        <end position="339"/>
    </location>
</feature>
<dbReference type="PROSITE" id="PS50929">
    <property type="entry name" value="ABC_TM1F"/>
    <property type="match status" value="2"/>
</dbReference>
<dbReference type="EMBL" id="JACAZF010000015">
    <property type="protein sequence ID" value="KAF7290261.1"/>
    <property type="molecule type" value="Genomic_DNA"/>
</dbReference>
<feature type="transmembrane region" description="Helical" evidence="10">
    <location>
        <begin position="276"/>
        <end position="297"/>
    </location>
</feature>
<dbReference type="GO" id="GO:0016020">
    <property type="term" value="C:membrane"/>
    <property type="evidence" value="ECO:0007669"/>
    <property type="project" value="UniProtKB-SubCell"/>
</dbReference>
<dbReference type="Pfam" id="PF00005">
    <property type="entry name" value="ABC_tran"/>
    <property type="match status" value="2"/>
</dbReference>
<keyword evidence="3 10" id="KW-0812">Transmembrane</keyword>
<evidence type="ECO:0000259" key="11">
    <source>
        <dbReference type="PROSITE" id="PS50893"/>
    </source>
</evidence>
<dbReference type="CDD" id="cd18604">
    <property type="entry name" value="ABC_6TM_VMR1_D2_like"/>
    <property type="match status" value="1"/>
</dbReference>
<comment type="caution">
    <text evidence="13">The sequence shown here is derived from an EMBL/GenBank/DDBJ whole genome shotgun (WGS) entry which is preliminary data.</text>
</comment>
<dbReference type="InterPro" id="IPR017871">
    <property type="entry name" value="ABC_transporter-like_CS"/>
</dbReference>
<keyword evidence="6" id="KW-0067">ATP-binding</keyword>
<accession>A0A8H6S1F1</accession>
<evidence type="ECO:0000256" key="3">
    <source>
        <dbReference type="ARBA" id="ARBA00022692"/>
    </source>
</evidence>
<dbReference type="FunFam" id="1.20.1560.10:FF:000013">
    <property type="entry name" value="ABC transporter C family member 2"/>
    <property type="match status" value="1"/>
</dbReference>
<feature type="transmembrane region" description="Helical" evidence="10">
    <location>
        <begin position="1292"/>
        <end position="1313"/>
    </location>
</feature>
<evidence type="ECO:0000256" key="10">
    <source>
        <dbReference type="SAM" id="Phobius"/>
    </source>
</evidence>
<organism evidence="13 14">
    <name type="scientific">Mycena indigotica</name>
    <dbReference type="NCBI Taxonomy" id="2126181"/>
    <lineage>
        <taxon>Eukaryota</taxon>
        <taxon>Fungi</taxon>
        <taxon>Dikarya</taxon>
        <taxon>Basidiomycota</taxon>
        <taxon>Agaricomycotina</taxon>
        <taxon>Agaricomycetes</taxon>
        <taxon>Agaricomycetidae</taxon>
        <taxon>Agaricales</taxon>
        <taxon>Marasmiineae</taxon>
        <taxon>Mycenaceae</taxon>
        <taxon>Mycena</taxon>
    </lineage>
</organism>
<dbReference type="Proteomes" id="UP000636479">
    <property type="component" value="Unassembled WGS sequence"/>
</dbReference>
<feature type="transmembrane region" description="Helical" evidence="10">
    <location>
        <begin position="526"/>
        <end position="546"/>
    </location>
</feature>
<keyword evidence="5" id="KW-0547">Nucleotide-binding</keyword>
<gene>
    <name evidence="13" type="ORF">MIND_01339800</name>
</gene>
<feature type="region of interest" description="Disordered" evidence="9">
    <location>
        <begin position="374"/>
        <end position="444"/>
    </location>
</feature>
<evidence type="ECO:0000313" key="14">
    <source>
        <dbReference type="Proteomes" id="UP000636479"/>
    </source>
</evidence>
<dbReference type="Gene3D" id="1.20.1560.10">
    <property type="entry name" value="ABC transporter type 1, transmembrane domain"/>
    <property type="match status" value="2"/>
</dbReference>
<dbReference type="CDD" id="cd03250">
    <property type="entry name" value="ABCC_MRP_domain1"/>
    <property type="match status" value="1"/>
</dbReference>
<dbReference type="InterPro" id="IPR036640">
    <property type="entry name" value="ABC1_TM_sf"/>
</dbReference>
<dbReference type="OrthoDB" id="6500128at2759"/>
<keyword evidence="7 10" id="KW-1133">Transmembrane helix</keyword>
<dbReference type="InterPro" id="IPR003593">
    <property type="entry name" value="AAA+_ATPase"/>
</dbReference>
<dbReference type="GO" id="GO:0016887">
    <property type="term" value="F:ATP hydrolysis activity"/>
    <property type="evidence" value="ECO:0007669"/>
    <property type="project" value="InterPro"/>
</dbReference>
<comment type="subcellular location">
    <subcellularLocation>
        <location evidence="1">Membrane</location>
        <topology evidence="1">Multi-pass membrane protein</topology>
    </subcellularLocation>
</comment>
<keyword evidence="8 10" id="KW-0472">Membrane</keyword>
<feature type="transmembrane region" description="Helical" evidence="10">
    <location>
        <begin position="1265"/>
        <end position="1286"/>
    </location>
</feature>
<feature type="transmembrane region" description="Helical" evidence="10">
    <location>
        <begin position="1174"/>
        <end position="1195"/>
    </location>
</feature>
<evidence type="ECO:0000313" key="13">
    <source>
        <dbReference type="EMBL" id="KAF7290261.1"/>
    </source>
</evidence>
<feature type="domain" description="ABC transmembrane type-1" evidence="12">
    <location>
        <begin position="503"/>
        <end position="666"/>
    </location>
</feature>
<evidence type="ECO:0000256" key="4">
    <source>
        <dbReference type="ARBA" id="ARBA00022737"/>
    </source>
</evidence>
<dbReference type="GO" id="GO:0005524">
    <property type="term" value="F:ATP binding"/>
    <property type="evidence" value="ECO:0007669"/>
    <property type="project" value="UniProtKB-KW"/>
</dbReference>
<feature type="compositionally biased region" description="Low complexity" evidence="9">
    <location>
        <begin position="377"/>
        <end position="389"/>
    </location>
</feature>
<evidence type="ECO:0000256" key="8">
    <source>
        <dbReference type="ARBA" id="ARBA00023136"/>
    </source>
</evidence>
<dbReference type="PROSITE" id="PS50893">
    <property type="entry name" value="ABC_TRANSPORTER_2"/>
    <property type="match status" value="2"/>
</dbReference>
<feature type="transmembrane region" description="Helical" evidence="10">
    <location>
        <begin position="203"/>
        <end position="223"/>
    </location>
</feature>
<dbReference type="GeneID" id="59352359"/>
<keyword evidence="14" id="KW-1185">Reference proteome</keyword>
<feature type="domain" description="ABC transmembrane type-1" evidence="12">
    <location>
        <begin position="1046"/>
        <end position="1320"/>
    </location>
</feature>
<protein>
    <submittedName>
        <fullName evidence="13">Multidrug resistance-associated ABC transporter protein</fullName>
    </submittedName>
</protein>
<evidence type="ECO:0000256" key="2">
    <source>
        <dbReference type="ARBA" id="ARBA00022448"/>
    </source>
</evidence>
<dbReference type="InterPro" id="IPR003439">
    <property type="entry name" value="ABC_transporter-like_ATP-bd"/>
</dbReference>
<keyword evidence="4" id="KW-0677">Repeat</keyword>
<dbReference type="Gene3D" id="3.40.50.300">
    <property type="entry name" value="P-loop containing nucleotide triphosphate hydrolases"/>
    <property type="match status" value="2"/>
</dbReference>
<dbReference type="PANTHER" id="PTHR24223:SF356">
    <property type="entry name" value="ATP-BINDING CASSETTE TRANSPORTER ABC4"/>
    <property type="match status" value="1"/>
</dbReference>
<sequence>MDLSFAIPQAVLRHVAFRHSLGDDDALLRLPVYAAAVSASVLLVQTGVAFRSRGGSTGATPAIGWGAILAWRVTRFVATAAALGLSVAVAIDEGDTWQEMLLGTGPYLYAAFLSFFTLDPRKYRQRLVCHANFVLLAASALYIYRDVMPLATFTQEPLDRGAKMVAKIALVFFSGLVVPLFTPRLYTPVDPSNPQKELNPEQTASVFSFALYFFLDTIIFAAYRQKEVPEDQLYALCDTDGAEHLKRRSFKFLDVFSGAKQRHPFFGLMRVYWREFAALFALVVVRCLANYTGPFAMNRLLLYIETRDQPDSHVVRPWVWIALVAGGPLIGALAFQAYIFVNTRTLVWTESVVTQLVFAHSLRIRVKADSRDDEDAQAAATDQQPVAAAVSESGSTSAAEGDAESTTIQPSSASVRSSSSSSAAQKDGNQKTAKQADKKAEEKGQSMVGKINNLVTTDLCVILPLVQRLTHALQRQHQWVFLSLLRDTLSWCIADSRDFIDLFLYIPLQLVIGIYFLYVLLGWSVWVGVASIVLLAPLPGYMGSLVGKVQKQRLKRTDERVSSVSEAVNVLRMIKLFGWEQKMEDRILEKRDLELSWIRKRQFIELISSTVNFLIPVTTMVLTYGTYTLIMKEALTASKVFSSMTIFDFLRETIAIVTYRINQSMSGKVSLDRLYAFLRDVSLLSAQITPHIHTPIQTELLDEFSPKDTDAAALLGDAAAADERIGFRNAPFAWAREADGARTRTRARRFQLKVDGEVLFAQGKINLVIGPTGAGKTSLLMALLGEMHFMPSTPDAWYNLPRAGGVAYAAQESWVLNETIRENITFDTPYDEARYRKVLYQCALEPDLRLFQAGDQTEVGEKGLTLSGGQKARLTLARAVYSNAKILLLDDILAALDVHTAQWIVEKLFGGDLIENRTVILVTHNIALTRPIADYIVTFGSDGRIQAQGTVSELSKRGSVMAQIEAAVAEDAEQLDKQQEVIDPKVPEDNKPKSGDGKLIVAEEIQMGHVSSAARKSFTSRMPVKMYFSAMGGKHPVMFFVILYGSLLFNQSFVILRTWQLGRWAKQYDDRPPSEVNVVLNLSIFSGIVFISTSALSFVYLFLVFGQLRASKIIHRHLIESVLTAPLRWLDVTPVSRILARVTNDVRAVDDSIPRQIWPLSALLSSMLVRFGAILLYAPVFFFPGVAVGAFGAWMGQVYIAGQLPVKRLMSNTRAPVLAHFGAAIAGLTSIRAFGAQEKFTRESLVRIDRYTRAARNYYNLNRWIGIRVDILGAVFSASLATYLLYIRPTSAGDAGFIISMALVFTQMLLWVVRTVNDFEVESNSLERIKGYLDIDHEKPATPSGVPPAYWPASGELVVENLSARYSEDGPNVLHNLSFRVKAGERVGIVGRTGSGKSSLTLSLLRCIPTDGLVSYDGLDTSKLNLDALRSSITIIPQVPELLSGTLRSNLDPFGQQDDATLNHALQAAGLAALQSDMDDGRITLDSPLSAGGGNLSVGQRQIFALARAIVRKSKILILDEATSAIDYKTDAIIQNSLRQELQGDVSLLTVAHRLQTIMDADKIMVLDAGKIVEYDAPKALLQIEGGKLRALVDESGDRENLYRMAGVLLD</sequence>
<feature type="transmembrane region" description="Helical" evidence="10">
    <location>
        <begin position="62"/>
        <end position="88"/>
    </location>
</feature>
<feature type="transmembrane region" description="Helical" evidence="10">
    <location>
        <begin position="1037"/>
        <end position="1059"/>
    </location>
</feature>
<feature type="transmembrane region" description="Helical" evidence="10">
    <location>
        <begin position="1079"/>
        <end position="1106"/>
    </location>
</feature>
<evidence type="ECO:0000256" key="6">
    <source>
        <dbReference type="ARBA" id="ARBA00022840"/>
    </source>
</evidence>
<dbReference type="InterPro" id="IPR027417">
    <property type="entry name" value="P-loop_NTPase"/>
</dbReference>
<dbReference type="CDD" id="cd18596">
    <property type="entry name" value="ABC_6TM_VMR1_D1_like"/>
    <property type="match status" value="1"/>
</dbReference>
<evidence type="ECO:0000256" key="5">
    <source>
        <dbReference type="ARBA" id="ARBA00022741"/>
    </source>
</evidence>
<feature type="transmembrane region" description="Helical" evidence="10">
    <location>
        <begin position="502"/>
        <end position="520"/>
    </location>
</feature>
<evidence type="ECO:0000256" key="7">
    <source>
        <dbReference type="ARBA" id="ARBA00022989"/>
    </source>
</evidence>
<feature type="compositionally biased region" description="Polar residues" evidence="9">
    <location>
        <begin position="392"/>
        <end position="410"/>
    </location>
</feature>
<dbReference type="SUPFAM" id="SSF90123">
    <property type="entry name" value="ABC transporter transmembrane region"/>
    <property type="match status" value="2"/>
</dbReference>
<dbReference type="PROSITE" id="PS00211">
    <property type="entry name" value="ABC_TRANSPORTER_1"/>
    <property type="match status" value="1"/>
</dbReference>
<feature type="compositionally biased region" description="Basic and acidic residues" evidence="9">
    <location>
        <begin position="434"/>
        <end position="444"/>
    </location>
</feature>
<dbReference type="RefSeq" id="XP_037213839.1">
    <property type="nucleotide sequence ID" value="XM_037369843.1"/>
</dbReference>
<dbReference type="GO" id="GO:0140359">
    <property type="term" value="F:ABC-type transporter activity"/>
    <property type="evidence" value="ECO:0007669"/>
    <property type="project" value="InterPro"/>
</dbReference>
<feature type="transmembrane region" description="Helical" evidence="10">
    <location>
        <begin position="164"/>
        <end position="182"/>
    </location>
</feature>
<dbReference type="InterPro" id="IPR050173">
    <property type="entry name" value="ABC_transporter_C-like"/>
</dbReference>
<name>A0A8H6S1F1_9AGAR</name>
<dbReference type="PANTHER" id="PTHR24223">
    <property type="entry name" value="ATP-BINDING CASSETTE SUB-FAMILY C"/>
    <property type="match status" value="1"/>
</dbReference>
<feature type="domain" description="ABC transporter" evidence="11">
    <location>
        <begin position="735"/>
        <end position="967"/>
    </location>
</feature>
<dbReference type="Pfam" id="PF00664">
    <property type="entry name" value="ABC_membrane"/>
    <property type="match status" value="2"/>
</dbReference>
<keyword evidence="2" id="KW-0813">Transport</keyword>
<evidence type="ECO:0000256" key="9">
    <source>
        <dbReference type="SAM" id="MobiDB-lite"/>
    </source>
</evidence>
<dbReference type="FunFam" id="3.40.50.300:FF:000838">
    <property type="entry name" value="ABC multidrug transporter (Eurofung)"/>
    <property type="match status" value="1"/>
</dbReference>
<evidence type="ECO:0000256" key="1">
    <source>
        <dbReference type="ARBA" id="ARBA00004141"/>
    </source>
</evidence>
<evidence type="ECO:0000259" key="12">
    <source>
        <dbReference type="PROSITE" id="PS50929"/>
    </source>
</evidence>
<feature type="compositionally biased region" description="Low complexity" evidence="9">
    <location>
        <begin position="411"/>
        <end position="424"/>
    </location>
</feature>
<feature type="transmembrane region" description="Helical" evidence="10">
    <location>
        <begin position="100"/>
        <end position="118"/>
    </location>
</feature>
<feature type="domain" description="ABC transporter" evidence="11">
    <location>
        <begin position="1357"/>
        <end position="1594"/>
    </location>
</feature>
<dbReference type="CDD" id="cd03244">
    <property type="entry name" value="ABCC_MRP_domain2"/>
    <property type="match status" value="1"/>
</dbReference>
<dbReference type="SMART" id="SM00382">
    <property type="entry name" value="AAA"/>
    <property type="match status" value="2"/>
</dbReference>
<reference evidence="13" key="1">
    <citation type="submission" date="2020-05" db="EMBL/GenBank/DDBJ databases">
        <title>Mycena genomes resolve the evolution of fungal bioluminescence.</title>
        <authorList>
            <person name="Tsai I.J."/>
        </authorList>
    </citation>
    <scope>NUCLEOTIDE SEQUENCE</scope>
    <source>
        <strain evidence="13">171206Taipei</strain>
    </source>
</reference>
<feature type="transmembrane region" description="Helical" evidence="10">
    <location>
        <begin position="1215"/>
        <end position="1235"/>
    </location>
</feature>